<reference evidence="1" key="1">
    <citation type="submission" date="2024-12" db="EMBL/GenBank/DDBJ databases">
        <authorList>
            <person name="Wu N."/>
        </authorList>
    </citation>
    <scope>NUCLEOTIDE SEQUENCE</scope>
    <source>
        <strain evidence="1">P15</strain>
    </source>
</reference>
<name>A0ACC7PD55_9BACL</name>
<proteinExistence type="predicted"/>
<evidence type="ECO:0000313" key="1">
    <source>
        <dbReference type="EMBL" id="MFM9332292.1"/>
    </source>
</evidence>
<protein>
    <submittedName>
        <fullName evidence="1">Nucleoside recognition domain-containing protein</fullName>
    </submittedName>
</protein>
<dbReference type="Proteomes" id="UP001631969">
    <property type="component" value="Unassembled WGS sequence"/>
</dbReference>
<organism evidence="1 2">
    <name type="scientific">Paenibacillus mesotrionivorans</name>
    <dbReference type="NCBI Taxonomy" id="3160968"/>
    <lineage>
        <taxon>Bacteria</taxon>
        <taxon>Bacillati</taxon>
        <taxon>Bacillota</taxon>
        <taxon>Bacilli</taxon>
        <taxon>Bacillales</taxon>
        <taxon>Paenibacillaceae</taxon>
        <taxon>Paenibacillus</taxon>
    </lineage>
</organism>
<gene>
    <name evidence="1" type="ORF">ACI1P1_28755</name>
</gene>
<dbReference type="EMBL" id="JBJURJ010000028">
    <property type="protein sequence ID" value="MFM9332292.1"/>
    <property type="molecule type" value="Genomic_DNA"/>
</dbReference>
<comment type="caution">
    <text evidence="1">The sequence shown here is derived from an EMBL/GenBank/DDBJ whole genome shotgun (WGS) entry which is preliminary data.</text>
</comment>
<sequence length="408" mass="43815">MQSGNKRSRQYMYTLFLGLVTAAFVVSVITYPEQAFQASLSGLRLWWDWVFPALLPFFIMTELLLGFGLVHGLGVFLEPLMRRVFRLPGSGGWVLASGIAGGYPLSADAAAKLSQQHGVSSAEAERLAALGHLANPMLIVGVVGAGFLHSPESGILLAIIHYLSAIMAGFCTRQRGKEAPRASTVRLRRLPHKALRAMEEARLNDGRVFGKMLGDSVTQSIYALLLIGGLIMAFSVAVRLAGLFLGSSPAAQWFLQLAPGVLEPHLGAYAYSTITSWAPALRAAAIGAALAWSGLSVHAQAMGFMQPAGLRYLPFLRFRLLHSALAAVLTLLVWQPLTGFIQGTETVFSPINGWETASRLGEAFGLREMGAVWGASLILLGLVLGVMLLLSLLIRLLEQAAAAGRRPR</sequence>
<accession>A0ACC7PD55</accession>
<evidence type="ECO:0000313" key="2">
    <source>
        <dbReference type="Proteomes" id="UP001631969"/>
    </source>
</evidence>
<keyword evidence="2" id="KW-1185">Reference proteome</keyword>